<evidence type="ECO:0000256" key="3">
    <source>
        <dbReference type="ARBA" id="ARBA00023125"/>
    </source>
</evidence>
<evidence type="ECO:0000259" key="7">
    <source>
        <dbReference type="PROSITE" id="PS50110"/>
    </source>
</evidence>
<evidence type="ECO:0000313" key="8">
    <source>
        <dbReference type="EMBL" id="OEG08811.1"/>
    </source>
</evidence>
<dbReference type="GO" id="GO:0003677">
    <property type="term" value="F:DNA binding"/>
    <property type="evidence" value="ECO:0007669"/>
    <property type="project" value="UniProtKB-KW"/>
</dbReference>
<evidence type="ECO:0000313" key="9">
    <source>
        <dbReference type="Proteomes" id="UP000095094"/>
    </source>
</evidence>
<name>A0A1E5G845_9ENTE</name>
<dbReference type="Proteomes" id="UP000095094">
    <property type="component" value="Unassembled WGS sequence"/>
</dbReference>
<dbReference type="SUPFAM" id="SSF52172">
    <property type="entry name" value="CheY-like"/>
    <property type="match status" value="1"/>
</dbReference>
<feature type="domain" description="Response regulatory" evidence="7">
    <location>
        <begin position="2"/>
        <end position="116"/>
    </location>
</feature>
<dbReference type="GO" id="GO:0000160">
    <property type="term" value="P:phosphorelay signal transduction system"/>
    <property type="evidence" value="ECO:0007669"/>
    <property type="project" value="UniProtKB-KW"/>
</dbReference>
<dbReference type="SUPFAM" id="SSF46894">
    <property type="entry name" value="C-terminal effector domain of the bipartite response regulators"/>
    <property type="match status" value="1"/>
</dbReference>
<accession>A0A1E5G845</accession>
<dbReference type="OrthoDB" id="188043at2"/>
<evidence type="ECO:0000256" key="1">
    <source>
        <dbReference type="ARBA" id="ARBA00023012"/>
    </source>
</evidence>
<comment type="caution">
    <text evidence="5">Lacks conserved residue(s) required for the propagation of feature annotation.</text>
</comment>
<dbReference type="PANTHER" id="PTHR45566:SF1">
    <property type="entry name" value="HTH-TYPE TRANSCRIPTIONAL REGULATOR YHJB-RELATED"/>
    <property type="match status" value="1"/>
</dbReference>
<dbReference type="PANTHER" id="PTHR45566">
    <property type="entry name" value="HTH-TYPE TRANSCRIPTIONAL REGULATOR YHJB-RELATED"/>
    <property type="match status" value="1"/>
</dbReference>
<dbReference type="PROSITE" id="PS50110">
    <property type="entry name" value="RESPONSE_REGULATORY"/>
    <property type="match status" value="1"/>
</dbReference>
<dbReference type="InterPro" id="IPR051015">
    <property type="entry name" value="EvgA-like"/>
</dbReference>
<gene>
    <name evidence="8" type="ORF">BCR25_12830</name>
</gene>
<dbReference type="CDD" id="cd06170">
    <property type="entry name" value="LuxR_C_like"/>
    <property type="match status" value="1"/>
</dbReference>
<dbReference type="RefSeq" id="WP_069665132.1">
    <property type="nucleotide sequence ID" value="NZ_JBHUJJ010000001.1"/>
</dbReference>
<keyword evidence="4" id="KW-0804">Transcription</keyword>
<comment type="caution">
    <text evidence="8">The sequence shown here is derived from an EMBL/GenBank/DDBJ whole genome shotgun (WGS) entry which is preliminary data.</text>
</comment>
<dbReference type="AlphaFoldDB" id="A0A1E5G845"/>
<dbReference type="Pfam" id="PF00196">
    <property type="entry name" value="GerE"/>
    <property type="match status" value="1"/>
</dbReference>
<dbReference type="InterPro" id="IPR000792">
    <property type="entry name" value="Tscrpt_reg_LuxR_C"/>
</dbReference>
<dbReference type="PROSITE" id="PS50043">
    <property type="entry name" value="HTH_LUXR_2"/>
    <property type="match status" value="1"/>
</dbReference>
<protein>
    <recommendedName>
        <fullName evidence="10">HTH luxR-type domain-containing protein</fullName>
    </recommendedName>
</protein>
<sequence>MNILFFLHSEILGDSLTYSLQDRFSSVRCVYSFEDLFTSIHSDCPDILVMGIGSKVSKCFSTTKTLKKQFPRLLIIFLSDKNCYEYCNFAINNGVNAFVSHSISLKKMIEILDLVYVRGTFFQKQRCPVKKTLTEKEREILQLLADGNTQSQSAEKLSLSRRTINNHLHSIFKKLEVFSSISAVLKGVKLGIIEIDSDS</sequence>
<dbReference type="PATRIC" id="fig|332950.4.peg.3735"/>
<evidence type="ECO:0008006" key="10">
    <source>
        <dbReference type="Google" id="ProtNLM"/>
    </source>
</evidence>
<proteinExistence type="predicted"/>
<dbReference type="GO" id="GO:0006355">
    <property type="term" value="P:regulation of DNA-templated transcription"/>
    <property type="evidence" value="ECO:0007669"/>
    <property type="project" value="InterPro"/>
</dbReference>
<keyword evidence="1" id="KW-0902">Two-component regulatory system</keyword>
<keyword evidence="3" id="KW-0238">DNA-binding</keyword>
<evidence type="ECO:0000256" key="5">
    <source>
        <dbReference type="PROSITE-ProRule" id="PRU00169"/>
    </source>
</evidence>
<dbReference type="Gene3D" id="1.10.10.10">
    <property type="entry name" value="Winged helix-like DNA-binding domain superfamily/Winged helix DNA-binding domain"/>
    <property type="match status" value="1"/>
</dbReference>
<dbReference type="InterPro" id="IPR016032">
    <property type="entry name" value="Sig_transdc_resp-reg_C-effctor"/>
</dbReference>
<feature type="domain" description="HTH luxR-type" evidence="6">
    <location>
        <begin position="126"/>
        <end position="191"/>
    </location>
</feature>
<evidence type="ECO:0000256" key="4">
    <source>
        <dbReference type="ARBA" id="ARBA00023163"/>
    </source>
</evidence>
<dbReference type="PRINTS" id="PR00038">
    <property type="entry name" value="HTHLUXR"/>
</dbReference>
<evidence type="ECO:0000259" key="6">
    <source>
        <dbReference type="PROSITE" id="PS50043"/>
    </source>
</evidence>
<keyword evidence="2" id="KW-0805">Transcription regulation</keyword>
<dbReference type="EMBL" id="MIJY01000046">
    <property type="protein sequence ID" value="OEG08811.1"/>
    <property type="molecule type" value="Genomic_DNA"/>
</dbReference>
<dbReference type="SMART" id="SM00421">
    <property type="entry name" value="HTH_LUXR"/>
    <property type="match status" value="1"/>
</dbReference>
<organism evidence="8 9">
    <name type="scientific">Enterococcus termitis</name>
    <dbReference type="NCBI Taxonomy" id="332950"/>
    <lineage>
        <taxon>Bacteria</taxon>
        <taxon>Bacillati</taxon>
        <taxon>Bacillota</taxon>
        <taxon>Bacilli</taxon>
        <taxon>Lactobacillales</taxon>
        <taxon>Enterococcaceae</taxon>
        <taxon>Enterococcus</taxon>
    </lineage>
</organism>
<reference evidence="9" key="1">
    <citation type="submission" date="2016-09" db="EMBL/GenBank/DDBJ databases">
        <authorList>
            <person name="Gulvik C.A."/>
        </authorList>
    </citation>
    <scope>NUCLEOTIDE SEQUENCE [LARGE SCALE GENOMIC DNA]</scope>
    <source>
        <strain evidence="9">LMG 8895</strain>
    </source>
</reference>
<dbReference type="Gene3D" id="3.40.50.2300">
    <property type="match status" value="1"/>
</dbReference>
<dbReference type="InterPro" id="IPR001789">
    <property type="entry name" value="Sig_transdc_resp-reg_receiver"/>
</dbReference>
<dbReference type="InterPro" id="IPR011006">
    <property type="entry name" value="CheY-like_superfamily"/>
</dbReference>
<evidence type="ECO:0000256" key="2">
    <source>
        <dbReference type="ARBA" id="ARBA00023015"/>
    </source>
</evidence>
<keyword evidence="9" id="KW-1185">Reference proteome</keyword>
<dbReference type="InterPro" id="IPR036388">
    <property type="entry name" value="WH-like_DNA-bd_sf"/>
</dbReference>